<feature type="signal peptide" evidence="1">
    <location>
        <begin position="1"/>
        <end position="19"/>
    </location>
</feature>
<proteinExistence type="predicted"/>
<evidence type="ECO:0000313" key="3">
    <source>
        <dbReference type="Proteomes" id="UP001207582"/>
    </source>
</evidence>
<organism evidence="2 3">
    <name type="scientific">Defluviimonas salinarum</name>
    <dbReference type="NCBI Taxonomy" id="2992147"/>
    <lineage>
        <taxon>Bacteria</taxon>
        <taxon>Pseudomonadati</taxon>
        <taxon>Pseudomonadota</taxon>
        <taxon>Alphaproteobacteria</taxon>
        <taxon>Rhodobacterales</taxon>
        <taxon>Paracoccaceae</taxon>
        <taxon>Albidovulum</taxon>
    </lineage>
</organism>
<dbReference type="RefSeq" id="WP_264771610.1">
    <property type="nucleotide sequence ID" value="NZ_JAPDOG010000005.1"/>
</dbReference>
<accession>A0ABT3J1I6</accession>
<dbReference type="EMBL" id="JAPDOG010000005">
    <property type="protein sequence ID" value="MCW3781552.1"/>
    <property type="molecule type" value="Genomic_DNA"/>
</dbReference>
<dbReference type="Proteomes" id="UP001207582">
    <property type="component" value="Unassembled WGS sequence"/>
</dbReference>
<sequence>MIRSALTLLLLALAQPSLAQEPVEQVRALLDAGDIQGLEQTLGALHDEQRKGGSARTLRDVHAHLIETTHPERGAVIMRWKESYPESVYAATAAAWRTIKILEAAGNLERRYHEPVSPFGLAAWSAAREDARRLIGEALALSDDYTPAQDAWFRLGEAFPDPGRFGEMLDLMMASAPEAESIRIIIAATQGWSPDRERTAVGLCFSLVRLIADYGVDRCVVEAAMRHSLVGDVYAAAAEALKQIDDPELDWARAKHAVFAENPTTWQPDQLIAWHHSALPATTDLQTYVIIADQIASLTMRSDLRAKTSDLVLAHIAALAPDNPFDPSLRRIEAQLHLEAYQDSGDAADLALARTAWEAAMVHGENDGALWQLGSKLAIADRPAWGVAAAIVFHDNAIAHSGQSIAQLVITFKQLDRAWRAANEADSAEEGVAEALVSLPCPMLHSVRLLDALCKRASSVGSLCDPTNPPVEHGAEVLAAGSSACPEVAGARLSALQYHVTPYAKVTLPWK</sequence>
<comment type="caution">
    <text evidence="2">The sequence shown here is derived from an EMBL/GenBank/DDBJ whole genome shotgun (WGS) entry which is preliminary data.</text>
</comment>
<evidence type="ECO:0000313" key="2">
    <source>
        <dbReference type="EMBL" id="MCW3781552.1"/>
    </source>
</evidence>
<keyword evidence="1" id="KW-0732">Signal</keyword>
<gene>
    <name evidence="2" type="ORF">OM960_08100</name>
</gene>
<evidence type="ECO:0008006" key="4">
    <source>
        <dbReference type="Google" id="ProtNLM"/>
    </source>
</evidence>
<feature type="chain" id="PRO_5047215622" description="DUF4034 domain-containing protein" evidence="1">
    <location>
        <begin position="20"/>
        <end position="511"/>
    </location>
</feature>
<reference evidence="2 3" key="1">
    <citation type="submission" date="2022-10" db="EMBL/GenBank/DDBJ databases">
        <title>Defluviimonas sp. CAU 1641 isolated from mud.</title>
        <authorList>
            <person name="Kim W."/>
        </authorList>
    </citation>
    <scope>NUCLEOTIDE SEQUENCE [LARGE SCALE GENOMIC DNA]</scope>
    <source>
        <strain evidence="2 3">CAU 1641</strain>
    </source>
</reference>
<name>A0ABT3J1I6_9RHOB</name>
<keyword evidence="3" id="KW-1185">Reference proteome</keyword>
<evidence type="ECO:0000256" key="1">
    <source>
        <dbReference type="SAM" id="SignalP"/>
    </source>
</evidence>
<protein>
    <recommendedName>
        <fullName evidence="4">DUF4034 domain-containing protein</fullName>
    </recommendedName>
</protein>